<dbReference type="Proteomes" id="UP001164250">
    <property type="component" value="Chromosome 4"/>
</dbReference>
<organism evidence="1 2">
    <name type="scientific">Pistacia atlantica</name>
    <dbReference type="NCBI Taxonomy" id="434234"/>
    <lineage>
        <taxon>Eukaryota</taxon>
        <taxon>Viridiplantae</taxon>
        <taxon>Streptophyta</taxon>
        <taxon>Embryophyta</taxon>
        <taxon>Tracheophyta</taxon>
        <taxon>Spermatophyta</taxon>
        <taxon>Magnoliopsida</taxon>
        <taxon>eudicotyledons</taxon>
        <taxon>Gunneridae</taxon>
        <taxon>Pentapetalae</taxon>
        <taxon>rosids</taxon>
        <taxon>malvids</taxon>
        <taxon>Sapindales</taxon>
        <taxon>Anacardiaceae</taxon>
        <taxon>Pistacia</taxon>
    </lineage>
</organism>
<reference evidence="2" key="1">
    <citation type="journal article" date="2023" name="G3 (Bethesda)">
        <title>Genome assembly and association tests identify interacting loci associated with vigor, precocity, and sex in interspecific pistachio rootstocks.</title>
        <authorList>
            <person name="Palmer W."/>
            <person name="Jacygrad E."/>
            <person name="Sagayaradj S."/>
            <person name="Cavanaugh K."/>
            <person name="Han R."/>
            <person name="Bertier L."/>
            <person name="Beede B."/>
            <person name="Kafkas S."/>
            <person name="Golino D."/>
            <person name="Preece J."/>
            <person name="Michelmore R."/>
        </authorList>
    </citation>
    <scope>NUCLEOTIDE SEQUENCE [LARGE SCALE GENOMIC DNA]</scope>
</reference>
<name>A0ACC1BHF4_9ROSI</name>
<accession>A0ACC1BHF4</accession>
<dbReference type="EMBL" id="CM047900">
    <property type="protein sequence ID" value="KAJ0098380.1"/>
    <property type="molecule type" value="Genomic_DNA"/>
</dbReference>
<keyword evidence="2" id="KW-1185">Reference proteome</keyword>
<evidence type="ECO:0000313" key="2">
    <source>
        <dbReference type="Proteomes" id="UP001164250"/>
    </source>
</evidence>
<protein>
    <submittedName>
        <fullName evidence="1">Uncharacterized protein</fullName>
    </submittedName>
</protein>
<evidence type="ECO:0000313" key="1">
    <source>
        <dbReference type="EMBL" id="KAJ0098380.1"/>
    </source>
</evidence>
<proteinExistence type="predicted"/>
<sequence>MLECQKGRINTAIAITRSFFLISRTDSRLKYGNKKEKGCRLKPSHLVEKHDFNIKRDDDLKQYLPEIVDDDSVEMIMNGIWKPVDIAIATVQNNINVEPPVCNDRQRTEFACGNP</sequence>
<gene>
    <name evidence="1" type="ORF">Patl1_22107</name>
</gene>
<comment type="caution">
    <text evidence="1">The sequence shown here is derived from an EMBL/GenBank/DDBJ whole genome shotgun (WGS) entry which is preliminary data.</text>
</comment>